<dbReference type="Gene3D" id="3.20.20.70">
    <property type="entry name" value="Aldolase class I"/>
    <property type="match status" value="1"/>
</dbReference>
<dbReference type="GO" id="GO:0000162">
    <property type="term" value="P:L-tryptophan biosynthetic process"/>
    <property type="evidence" value="ECO:0007669"/>
    <property type="project" value="UniProtKB-UniPathway"/>
</dbReference>
<evidence type="ECO:0000256" key="7">
    <source>
        <dbReference type="ARBA" id="ARBA00023141"/>
    </source>
</evidence>
<keyword evidence="6" id="KW-0822">Tryptophan biosynthesis</keyword>
<evidence type="ECO:0000256" key="6">
    <source>
        <dbReference type="ARBA" id="ARBA00022822"/>
    </source>
</evidence>
<dbReference type="OrthoDB" id="7845323at2"/>
<comment type="pathway">
    <text evidence="2">Amino-acid biosynthesis; L-tryptophan biosynthesis; L-tryptophan from chorismate: step 4/5.</text>
</comment>
<dbReference type="PANTHER" id="PTHR22854:SF2">
    <property type="entry name" value="INDOLE-3-GLYCEROL-PHOSPHATE SYNTHASE"/>
    <property type="match status" value="1"/>
</dbReference>
<dbReference type="SUPFAM" id="SSF51366">
    <property type="entry name" value="Ribulose-phoshate binding barrel"/>
    <property type="match status" value="1"/>
</dbReference>
<dbReference type="GO" id="GO:0004425">
    <property type="term" value="F:indole-3-glycerol-phosphate synthase activity"/>
    <property type="evidence" value="ECO:0007669"/>
    <property type="project" value="UniProtKB-EC"/>
</dbReference>
<dbReference type="Pfam" id="PF00218">
    <property type="entry name" value="IGPS"/>
    <property type="match status" value="1"/>
</dbReference>
<organism evidence="10 11">
    <name type="scientific">Streptomyces solincola</name>
    <dbReference type="NCBI Taxonomy" id="2100817"/>
    <lineage>
        <taxon>Bacteria</taxon>
        <taxon>Bacillati</taxon>
        <taxon>Actinomycetota</taxon>
        <taxon>Actinomycetes</taxon>
        <taxon>Kitasatosporales</taxon>
        <taxon>Streptomycetaceae</taxon>
        <taxon>Streptomyces</taxon>
    </lineage>
</organism>
<keyword evidence="7" id="KW-0057">Aromatic amino acid biosynthesis</keyword>
<dbReference type="EMBL" id="PVLV01000133">
    <property type="protein sequence ID" value="PRH79212.1"/>
    <property type="molecule type" value="Genomic_DNA"/>
</dbReference>
<dbReference type="AlphaFoldDB" id="A0A2S9PXS2"/>
<protein>
    <recommendedName>
        <fullName evidence="3">indole-3-glycerol-phosphate synthase</fullName>
        <ecNumber evidence="3">4.1.1.48</ecNumber>
    </recommendedName>
</protein>
<comment type="caution">
    <text evidence="10">The sequence shown here is derived from an EMBL/GenBank/DDBJ whole genome shotgun (WGS) entry which is preliminary data.</text>
</comment>
<evidence type="ECO:0000313" key="10">
    <source>
        <dbReference type="EMBL" id="PRH79212.1"/>
    </source>
</evidence>
<evidence type="ECO:0000313" key="11">
    <source>
        <dbReference type="Proteomes" id="UP000239322"/>
    </source>
</evidence>
<evidence type="ECO:0000256" key="4">
    <source>
        <dbReference type="ARBA" id="ARBA00022605"/>
    </source>
</evidence>
<evidence type="ECO:0000256" key="8">
    <source>
        <dbReference type="ARBA" id="ARBA00023239"/>
    </source>
</evidence>
<sequence length="238" mass="25212">MTTPFIEALLAAERPLVMEVKRRDADGLDLIAGRTPADIVAAYEEMGAPCISVVTGRWFGGTPELLRDVARITRLPVLQKDFITRAGHLEQARDLGASAVLLTAGLLPAVSLGKLVTAALRAGLTPFVEVTSEEELAAVPHPRDCLIAVNNKDIRRRERGQAEIDRSLDLLPALRATGTPCPVSASGIDGPAAAARLLDEGYAGLLVATALLRAPRPHDWLAELDALRAPAARQTAGA</sequence>
<keyword evidence="8" id="KW-0456">Lyase</keyword>
<keyword evidence="11" id="KW-1185">Reference proteome</keyword>
<gene>
    <name evidence="10" type="ORF">C6N75_10790</name>
</gene>
<comment type="catalytic activity">
    <reaction evidence="1">
        <text>1-(2-carboxyphenylamino)-1-deoxy-D-ribulose 5-phosphate + H(+) = (1S,2R)-1-C-(indol-3-yl)glycerol 3-phosphate + CO2 + H2O</text>
        <dbReference type="Rhea" id="RHEA:23476"/>
        <dbReference type="ChEBI" id="CHEBI:15377"/>
        <dbReference type="ChEBI" id="CHEBI:15378"/>
        <dbReference type="ChEBI" id="CHEBI:16526"/>
        <dbReference type="ChEBI" id="CHEBI:58613"/>
        <dbReference type="ChEBI" id="CHEBI:58866"/>
        <dbReference type="EC" id="4.1.1.48"/>
    </reaction>
</comment>
<dbReference type="InterPro" id="IPR045186">
    <property type="entry name" value="Indole-3-glycerol_P_synth"/>
</dbReference>
<proteinExistence type="predicted"/>
<keyword evidence="4" id="KW-0028">Amino-acid biosynthesis</keyword>
<dbReference type="UniPathway" id="UPA00035">
    <property type="reaction ID" value="UER00043"/>
</dbReference>
<evidence type="ECO:0000259" key="9">
    <source>
        <dbReference type="Pfam" id="PF00218"/>
    </source>
</evidence>
<dbReference type="InterPro" id="IPR011060">
    <property type="entry name" value="RibuloseP-bd_barrel"/>
</dbReference>
<keyword evidence="5" id="KW-0210">Decarboxylase</keyword>
<dbReference type="Proteomes" id="UP000239322">
    <property type="component" value="Unassembled WGS sequence"/>
</dbReference>
<name>A0A2S9PXS2_9ACTN</name>
<reference evidence="10 11" key="1">
    <citation type="submission" date="2018-03" db="EMBL/GenBank/DDBJ databases">
        <title>Novel Streptomyces sp. from soil.</title>
        <authorList>
            <person name="Tan G.Y.A."/>
            <person name="Lee Z.Y."/>
        </authorList>
    </citation>
    <scope>NUCLEOTIDE SEQUENCE [LARGE SCALE GENOMIC DNA]</scope>
    <source>
        <strain evidence="10 11">ST5x</strain>
    </source>
</reference>
<dbReference type="InterPro" id="IPR013785">
    <property type="entry name" value="Aldolase_TIM"/>
</dbReference>
<dbReference type="PANTHER" id="PTHR22854">
    <property type="entry name" value="TRYPTOPHAN BIOSYNTHESIS PROTEIN"/>
    <property type="match status" value="1"/>
</dbReference>
<accession>A0A2S9PXS2</accession>
<evidence type="ECO:0000256" key="3">
    <source>
        <dbReference type="ARBA" id="ARBA00012362"/>
    </source>
</evidence>
<dbReference type="InterPro" id="IPR013798">
    <property type="entry name" value="Indole-3-glycerol_P_synth_dom"/>
</dbReference>
<dbReference type="EC" id="4.1.1.48" evidence="3"/>
<feature type="domain" description="Indole-3-glycerol phosphate synthase" evidence="9">
    <location>
        <begin position="5"/>
        <end position="219"/>
    </location>
</feature>
<evidence type="ECO:0000256" key="2">
    <source>
        <dbReference type="ARBA" id="ARBA00004696"/>
    </source>
</evidence>
<dbReference type="RefSeq" id="WP_105868651.1">
    <property type="nucleotide sequence ID" value="NZ_PVLV01000133.1"/>
</dbReference>
<evidence type="ECO:0000256" key="1">
    <source>
        <dbReference type="ARBA" id="ARBA00001633"/>
    </source>
</evidence>
<evidence type="ECO:0000256" key="5">
    <source>
        <dbReference type="ARBA" id="ARBA00022793"/>
    </source>
</evidence>
<dbReference type="GO" id="GO:0004640">
    <property type="term" value="F:phosphoribosylanthranilate isomerase activity"/>
    <property type="evidence" value="ECO:0007669"/>
    <property type="project" value="TreeGrafter"/>
</dbReference>